<dbReference type="GeneID" id="77334365"/>
<evidence type="ECO:0000313" key="3">
    <source>
        <dbReference type="EMBL" id="RHF63117.1"/>
    </source>
</evidence>
<protein>
    <submittedName>
        <fullName evidence="2">Glycosyltransferase family 2 protein</fullName>
    </submittedName>
</protein>
<dbReference type="Proteomes" id="UP000260793">
    <property type="component" value="Unassembled WGS sequence"/>
</dbReference>
<dbReference type="AlphaFoldDB" id="A0A3E4M0Y7"/>
<name>A0A3E4M0Y7_9FIRM</name>
<evidence type="ECO:0000313" key="2">
    <source>
        <dbReference type="EMBL" id="RGK42972.1"/>
    </source>
</evidence>
<reference evidence="5 6" key="1">
    <citation type="submission" date="2018-08" db="EMBL/GenBank/DDBJ databases">
        <title>A genome reference for cultivated species of the human gut microbiota.</title>
        <authorList>
            <person name="Zou Y."/>
            <person name="Xue W."/>
            <person name="Luo G."/>
        </authorList>
    </citation>
    <scope>NUCLEOTIDE SEQUENCE [LARGE SCALE GENOMIC DNA]</scope>
    <source>
        <strain evidence="4 7">AM09-9</strain>
        <strain evidence="3 6">AM25-1LB</strain>
        <strain evidence="2 5">TF11-7</strain>
    </source>
</reference>
<dbReference type="Proteomes" id="UP000284902">
    <property type="component" value="Unassembled WGS sequence"/>
</dbReference>
<evidence type="ECO:0000259" key="1">
    <source>
        <dbReference type="Pfam" id="PF00535"/>
    </source>
</evidence>
<dbReference type="PANTHER" id="PTHR22916">
    <property type="entry name" value="GLYCOSYLTRANSFERASE"/>
    <property type="match status" value="1"/>
</dbReference>
<gene>
    <name evidence="4" type="ORF">DW116_01255</name>
    <name evidence="3" type="ORF">DW672_01200</name>
    <name evidence="2" type="ORF">DXD17_00280</name>
</gene>
<evidence type="ECO:0000313" key="6">
    <source>
        <dbReference type="Proteomes" id="UP000284902"/>
    </source>
</evidence>
<evidence type="ECO:0000313" key="7">
    <source>
        <dbReference type="Proteomes" id="UP000285832"/>
    </source>
</evidence>
<proteinExistence type="predicted"/>
<organism evidence="2 5">
    <name type="scientific">[Ruminococcus] lactaris</name>
    <dbReference type="NCBI Taxonomy" id="46228"/>
    <lineage>
        <taxon>Bacteria</taxon>
        <taxon>Bacillati</taxon>
        <taxon>Bacillota</taxon>
        <taxon>Clostridia</taxon>
        <taxon>Lachnospirales</taxon>
        <taxon>Lachnospiraceae</taxon>
        <taxon>Mediterraneibacter</taxon>
    </lineage>
</organism>
<dbReference type="PANTHER" id="PTHR22916:SF3">
    <property type="entry name" value="UDP-GLCNAC:BETAGAL BETA-1,3-N-ACETYLGLUCOSAMINYLTRANSFERASE-LIKE PROTEIN 1"/>
    <property type="match status" value="1"/>
</dbReference>
<dbReference type="Proteomes" id="UP000285832">
    <property type="component" value="Unassembled WGS sequence"/>
</dbReference>
<dbReference type="SUPFAM" id="SSF53448">
    <property type="entry name" value="Nucleotide-diphospho-sugar transferases"/>
    <property type="match status" value="1"/>
</dbReference>
<dbReference type="InterPro" id="IPR001173">
    <property type="entry name" value="Glyco_trans_2-like"/>
</dbReference>
<sequence length="344" mass="41070">MKVLTVLVPTYNVEKYLRRCLDSLLLPEVLEEIEVLVVNDGSKDGSADIARAYEKKYPQTVVFVDKENGGHGSTINVGIEKAQGTYFKVLDSDDWVNIGDFIEFVKRLKEETADAVICDYRKEHVYNGKSEYFEYKDLEDGKKYNLNEIDLNILHGEYFMMATTTYRTEVLRASGLKMLEKTFYVDMQYNIVPITKVDTFAYYHLDIYRYFIGRKDQSMNMDNFVRNQEHHKRMIKWLIEYYTGIEKDLTPNKREYIEMILTYTLNTHYSIYCEYDKDHKRAYNEIREFDAYLKKTNQRLYDRLNCMAYVRYNRETQFKFVKVDGSKWHKVMVLARKVKGRFAR</sequence>
<keyword evidence="2" id="KW-0808">Transferase</keyword>
<dbReference type="EMBL" id="QSQN01000001">
    <property type="protein sequence ID" value="RGK42972.1"/>
    <property type="molecule type" value="Genomic_DNA"/>
</dbReference>
<evidence type="ECO:0000313" key="5">
    <source>
        <dbReference type="Proteomes" id="UP000260793"/>
    </source>
</evidence>
<accession>A0A3E4M0Y7</accession>
<dbReference type="InterPro" id="IPR029044">
    <property type="entry name" value="Nucleotide-diphossugar_trans"/>
</dbReference>
<dbReference type="RefSeq" id="WP_005610884.1">
    <property type="nucleotide sequence ID" value="NZ_CABKOA010000019.1"/>
</dbReference>
<dbReference type="CDD" id="cd00761">
    <property type="entry name" value="Glyco_tranf_GTA_type"/>
    <property type="match status" value="1"/>
</dbReference>
<evidence type="ECO:0000313" key="4">
    <source>
        <dbReference type="EMBL" id="RHJ64097.1"/>
    </source>
</evidence>
<dbReference type="EMBL" id="QRHG01000002">
    <property type="protein sequence ID" value="RHF63117.1"/>
    <property type="molecule type" value="Genomic_DNA"/>
</dbReference>
<dbReference type="EMBL" id="QRMI01000002">
    <property type="protein sequence ID" value="RHJ64097.1"/>
    <property type="molecule type" value="Genomic_DNA"/>
</dbReference>
<feature type="domain" description="Glycosyltransferase 2-like" evidence="1">
    <location>
        <begin position="5"/>
        <end position="125"/>
    </location>
</feature>
<dbReference type="Pfam" id="PF00535">
    <property type="entry name" value="Glycos_transf_2"/>
    <property type="match status" value="1"/>
</dbReference>
<dbReference type="GO" id="GO:0016758">
    <property type="term" value="F:hexosyltransferase activity"/>
    <property type="evidence" value="ECO:0007669"/>
    <property type="project" value="UniProtKB-ARBA"/>
</dbReference>
<dbReference type="Gene3D" id="3.90.550.10">
    <property type="entry name" value="Spore Coat Polysaccharide Biosynthesis Protein SpsA, Chain A"/>
    <property type="match status" value="1"/>
</dbReference>
<comment type="caution">
    <text evidence="2">The sequence shown here is derived from an EMBL/GenBank/DDBJ whole genome shotgun (WGS) entry which is preliminary data.</text>
</comment>